<sequence>MAPAAARLKIILLNFKGTPHFLICGAMITGEDFKKVTEVLGSIDEKCHTEMVVKI</sequence>
<dbReference type="Proteomes" id="UP000004625">
    <property type="component" value="Unassembled WGS sequence"/>
</dbReference>
<evidence type="ECO:0000313" key="2">
    <source>
        <dbReference type="Proteomes" id="UP000004625"/>
    </source>
</evidence>
<protein>
    <submittedName>
        <fullName evidence="1">Uncharacterized protein</fullName>
    </submittedName>
</protein>
<gene>
    <name evidence="1" type="ORF">HMPREF9103_02250</name>
</gene>
<keyword evidence="2" id="KW-1185">Reference proteome</keyword>
<name>G9ZR89_9LACO</name>
<dbReference type="HOGENOM" id="CLU_3026606_0_0_9"/>
<dbReference type="EMBL" id="AGEY01000167">
    <property type="protein sequence ID" value="EHL96789.1"/>
    <property type="molecule type" value="Genomic_DNA"/>
</dbReference>
<dbReference type="AlphaFoldDB" id="G9ZR89"/>
<accession>G9ZR89</accession>
<dbReference type="STRING" id="797515.HMPREF9103_02250"/>
<organism evidence="1 2">
    <name type="scientific">Lentilactobacillus parafarraginis F0439</name>
    <dbReference type="NCBI Taxonomy" id="797515"/>
    <lineage>
        <taxon>Bacteria</taxon>
        <taxon>Bacillati</taxon>
        <taxon>Bacillota</taxon>
        <taxon>Bacilli</taxon>
        <taxon>Lactobacillales</taxon>
        <taxon>Lactobacillaceae</taxon>
        <taxon>Lentilactobacillus</taxon>
    </lineage>
</organism>
<dbReference type="PATRIC" id="fig|797515.3.peg.2029"/>
<comment type="caution">
    <text evidence="1">The sequence shown here is derived from an EMBL/GenBank/DDBJ whole genome shotgun (WGS) entry which is preliminary data.</text>
</comment>
<reference evidence="1 2" key="1">
    <citation type="submission" date="2011-09" db="EMBL/GenBank/DDBJ databases">
        <authorList>
            <person name="Weinstock G."/>
            <person name="Sodergren E."/>
            <person name="Clifton S."/>
            <person name="Fulton L."/>
            <person name="Fulton B."/>
            <person name="Courtney L."/>
            <person name="Fronick C."/>
            <person name="Harrison M."/>
            <person name="Strong C."/>
            <person name="Farmer C."/>
            <person name="Delahaunty K."/>
            <person name="Markovic C."/>
            <person name="Hall O."/>
            <person name="Minx P."/>
            <person name="Tomlinson C."/>
            <person name="Mitreva M."/>
            <person name="Hou S."/>
            <person name="Chen J."/>
            <person name="Wollam A."/>
            <person name="Pepin K.H."/>
            <person name="Johnson M."/>
            <person name="Bhonagiri V."/>
            <person name="Zhang X."/>
            <person name="Suruliraj S."/>
            <person name="Warren W."/>
            <person name="Chinwalla A."/>
            <person name="Mardis E.R."/>
            <person name="Wilson R.K."/>
        </authorList>
    </citation>
    <scope>NUCLEOTIDE SEQUENCE [LARGE SCALE GENOMIC DNA]</scope>
    <source>
        <strain evidence="1 2">F0439</strain>
    </source>
</reference>
<evidence type="ECO:0000313" key="1">
    <source>
        <dbReference type="EMBL" id="EHL96789.1"/>
    </source>
</evidence>
<proteinExistence type="predicted"/>